<reference evidence="4" key="1">
    <citation type="submission" date="2019-09" db="EMBL/GenBank/DDBJ databases">
        <title>Draft genome information of white flower Hibiscus syriacus.</title>
        <authorList>
            <person name="Kim Y.-M."/>
        </authorList>
    </citation>
    <scope>NUCLEOTIDE SEQUENCE [LARGE SCALE GENOMIC DNA]</scope>
    <source>
        <strain evidence="4">YM2019G1</strain>
    </source>
</reference>
<evidence type="ECO:0000313" key="4">
    <source>
        <dbReference type="EMBL" id="KAE8723523.1"/>
    </source>
</evidence>
<protein>
    <recommendedName>
        <fullName evidence="3">FH2 domain-containing protein</fullName>
    </recommendedName>
</protein>
<sequence length="178" mass="20148">MEERYHILGFQAVSRLSTELESVKNAAAVDAENLTGTVARLSHSLLKARDFLNSEMKSLEEDSGFHKRLKSFVEKYEVKITSLLEEEKRIMELVKNTGSYFHGANKKDEGLRLFVIVRDFLIILDKVCKEVKDKPVKSHKQGSHSSSSSRTDATDLRQKLFPAIAELRVDSSTSDDDD</sequence>
<dbReference type="Pfam" id="PF02181">
    <property type="entry name" value="FH2"/>
    <property type="match status" value="1"/>
</dbReference>
<name>A0A6A3C3I8_HIBSY</name>
<dbReference type="AlphaFoldDB" id="A0A6A3C3I8"/>
<organism evidence="4 5">
    <name type="scientific">Hibiscus syriacus</name>
    <name type="common">Rose of Sharon</name>
    <dbReference type="NCBI Taxonomy" id="106335"/>
    <lineage>
        <taxon>Eukaryota</taxon>
        <taxon>Viridiplantae</taxon>
        <taxon>Streptophyta</taxon>
        <taxon>Embryophyta</taxon>
        <taxon>Tracheophyta</taxon>
        <taxon>Spermatophyta</taxon>
        <taxon>Magnoliopsida</taxon>
        <taxon>eudicotyledons</taxon>
        <taxon>Gunneridae</taxon>
        <taxon>Pentapetalae</taxon>
        <taxon>rosids</taxon>
        <taxon>malvids</taxon>
        <taxon>Malvales</taxon>
        <taxon>Malvaceae</taxon>
        <taxon>Malvoideae</taxon>
        <taxon>Hibiscus</taxon>
    </lineage>
</organism>
<dbReference type="GO" id="GO:0051015">
    <property type="term" value="F:actin filament binding"/>
    <property type="evidence" value="ECO:0007669"/>
    <property type="project" value="InterPro"/>
</dbReference>
<comment type="similarity">
    <text evidence="1">Belongs to the formin-like family. Class-I subfamily.</text>
</comment>
<evidence type="ECO:0000256" key="2">
    <source>
        <dbReference type="SAM" id="MobiDB-lite"/>
    </source>
</evidence>
<dbReference type="PROSITE" id="PS51444">
    <property type="entry name" value="FH2"/>
    <property type="match status" value="1"/>
</dbReference>
<dbReference type="EMBL" id="VEPZ02000519">
    <property type="protein sequence ID" value="KAE8723523.1"/>
    <property type="molecule type" value="Genomic_DNA"/>
</dbReference>
<dbReference type="PANTHER" id="PTHR23213:SF269">
    <property type="entry name" value="FORMIN-LIKE PROTEIN 5"/>
    <property type="match status" value="1"/>
</dbReference>
<dbReference type="Gene3D" id="1.20.58.2220">
    <property type="entry name" value="Formin, FH2 domain"/>
    <property type="match status" value="1"/>
</dbReference>
<dbReference type="GO" id="GO:0045010">
    <property type="term" value="P:actin nucleation"/>
    <property type="evidence" value="ECO:0007669"/>
    <property type="project" value="InterPro"/>
</dbReference>
<dbReference type="PANTHER" id="PTHR23213">
    <property type="entry name" value="FORMIN-RELATED"/>
    <property type="match status" value="1"/>
</dbReference>
<dbReference type="InterPro" id="IPR042201">
    <property type="entry name" value="FH2_Formin_sf"/>
</dbReference>
<evidence type="ECO:0000256" key="1">
    <source>
        <dbReference type="ARBA" id="ARBA00025793"/>
    </source>
</evidence>
<dbReference type="SUPFAM" id="SSF101447">
    <property type="entry name" value="Formin homology 2 domain (FH2 domain)"/>
    <property type="match status" value="1"/>
</dbReference>
<dbReference type="InterPro" id="IPR027643">
    <property type="entry name" value="Formin-like_plant"/>
</dbReference>
<gene>
    <name evidence="4" type="ORF">F3Y22_tig00012370pilonHSYRG00127</name>
</gene>
<dbReference type="Proteomes" id="UP000436088">
    <property type="component" value="Unassembled WGS sequence"/>
</dbReference>
<feature type="region of interest" description="Disordered" evidence="2">
    <location>
        <begin position="134"/>
        <end position="155"/>
    </location>
</feature>
<dbReference type="InterPro" id="IPR015425">
    <property type="entry name" value="FH2_Formin"/>
</dbReference>
<evidence type="ECO:0000313" key="5">
    <source>
        <dbReference type="Proteomes" id="UP000436088"/>
    </source>
</evidence>
<feature type="domain" description="FH2" evidence="3">
    <location>
        <begin position="1"/>
        <end position="150"/>
    </location>
</feature>
<proteinExistence type="inferred from homology"/>
<keyword evidence="5" id="KW-1185">Reference proteome</keyword>
<evidence type="ECO:0000259" key="3">
    <source>
        <dbReference type="PROSITE" id="PS51444"/>
    </source>
</evidence>
<accession>A0A6A3C3I8</accession>
<comment type="caution">
    <text evidence="4">The sequence shown here is derived from an EMBL/GenBank/DDBJ whole genome shotgun (WGS) entry which is preliminary data.</text>
</comment>